<dbReference type="GO" id="GO:0006666">
    <property type="term" value="P:3-keto-sphinganine metabolic process"/>
    <property type="evidence" value="ECO:0007669"/>
    <property type="project" value="InterPro"/>
</dbReference>
<evidence type="ECO:0000256" key="10">
    <source>
        <dbReference type="ARBA" id="ARBA00044737"/>
    </source>
</evidence>
<evidence type="ECO:0000256" key="3">
    <source>
        <dbReference type="ARBA" id="ARBA00004991"/>
    </source>
</evidence>
<comment type="pathway">
    <text evidence="3">Sphingolipid metabolism.</text>
</comment>
<evidence type="ECO:0000313" key="14">
    <source>
        <dbReference type="Proteomes" id="UP000829685"/>
    </source>
</evidence>
<comment type="pathway">
    <text evidence="2">Lipid metabolism; sphingolipid metabolism.</text>
</comment>
<accession>A0A9P9WSC7</accession>
<organism evidence="13 14">
    <name type="scientific">Neoarthrinium moseri</name>
    <dbReference type="NCBI Taxonomy" id="1658444"/>
    <lineage>
        <taxon>Eukaryota</taxon>
        <taxon>Fungi</taxon>
        <taxon>Dikarya</taxon>
        <taxon>Ascomycota</taxon>
        <taxon>Pezizomycotina</taxon>
        <taxon>Sordariomycetes</taxon>
        <taxon>Xylariomycetidae</taxon>
        <taxon>Amphisphaeriales</taxon>
        <taxon>Apiosporaceae</taxon>
        <taxon>Neoarthrinium</taxon>
    </lineage>
</organism>
<evidence type="ECO:0000313" key="13">
    <source>
        <dbReference type="EMBL" id="KAI1877509.1"/>
    </source>
</evidence>
<keyword evidence="12" id="KW-1133">Transmembrane helix</keyword>
<keyword evidence="8" id="KW-0443">Lipid metabolism</keyword>
<evidence type="ECO:0000256" key="5">
    <source>
        <dbReference type="ARBA" id="ARBA00022857"/>
    </source>
</evidence>
<sequence>MAPSNAFEVNGRTAVITGGSSGMGLCVARQLAEKGASIVIVARNEDKLLSGIAHIKGGALSVETQRFHHISADLASPSEAVRVIDEVVSWNSGNPPDIVWCCAGGAHPTLFIDTPVSEFPKQMNTNYFTALYMAHAALRCWLVSSRDTSAGTSISTANKSGVAQVIGSIAPRHLIFTASFVSFFTFAGYSPYSPGKAALRSLSDSLSQEMNLYAAANPREPRVRVHTIFPATILTEGLELEDRVKTDLTKLLEEGDTPQTPEAIATKSIQGLESGQEIITTDFQTGLVRRSMLGGSTRGGFLRGLVDWFLAGWLAIIMVFVRGDMDSKVQKWGREFGASGMKSTSSSTRD</sequence>
<dbReference type="CDD" id="cd08939">
    <property type="entry name" value="KDSR-like_SDR_c"/>
    <property type="match status" value="1"/>
</dbReference>
<evidence type="ECO:0000256" key="2">
    <source>
        <dbReference type="ARBA" id="ARBA00004760"/>
    </source>
</evidence>
<keyword evidence="14" id="KW-1185">Reference proteome</keyword>
<dbReference type="GO" id="GO:0047560">
    <property type="term" value="F:3-dehydrosphinganine reductase activity"/>
    <property type="evidence" value="ECO:0007669"/>
    <property type="project" value="UniProtKB-EC"/>
</dbReference>
<evidence type="ECO:0000256" key="9">
    <source>
        <dbReference type="ARBA" id="ARBA00026112"/>
    </source>
</evidence>
<feature type="transmembrane region" description="Helical" evidence="12">
    <location>
        <begin position="300"/>
        <end position="321"/>
    </location>
</feature>
<dbReference type="PANTHER" id="PTHR43550">
    <property type="entry name" value="3-KETODIHYDROSPHINGOSINE REDUCTASE"/>
    <property type="match status" value="1"/>
</dbReference>
<evidence type="ECO:0000256" key="6">
    <source>
        <dbReference type="ARBA" id="ARBA00022919"/>
    </source>
</evidence>
<dbReference type="EC" id="1.1.1.102" evidence="9"/>
<keyword evidence="5" id="KW-0521">NADP</keyword>
<keyword evidence="6" id="KW-0746">Sphingolipid metabolism</keyword>
<protein>
    <recommendedName>
        <fullName evidence="9">3-dehydrosphinganine reductase</fullName>
        <ecNumber evidence="9">1.1.1.102</ecNumber>
    </recommendedName>
</protein>
<keyword evidence="7" id="KW-0560">Oxidoreductase</keyword>
<evidence type="ECO:0000256" key="1">
    <source>
        <dbReference type="ARBA" id="ARBA00004240"/>
    </source>
</evidence>
<dbReference type="PANTHER" id="PTHR43550:SF3">
    <property type="entry name" value="3-KETODIHYDROSPHINGOSINE REDUCTASE"/>
    <property type="match status" value="1"/>
</dbReference>
<keyword evidence="12" id="KW-0472">Membrane</keyword>
<name>A0A9P9WSC7_9PEZI</name>
<comment type="caution">
    <text evidence="13">The sequence shown here is derived from an EMBL/GenBank/DDBJ whole genome shotgun (WGS) entry which is preliminary data.</text>
</comment>
<reference evidence="13" key="1">
    <citation type="submission" date="2021-03" db="EMBL/GenBank/DDBJ databases">
        <title>Revisited historic fungal species revealed as producer of novel bioactive compounds through whole genome sequencing and comparative genomics.</title>
        <authorList>
            <person name="Vignolle G.A."/>
            <person name="Hochenegger N."/>
            <person name="Mach R.L."/>
            <person name="Mach-Aigner A.R."/>
            <person name="Javad Rahimi M."/>
            <person name="Salim K.A."/>
            <person name="Chan C.M."/>
            <person name="Lim L.B.L."/>
            <person name="Cai F."/>
            <person name="Druzhinina I.S."/>
            <person name="U'Ren J.M."/>
            <person name="Derntl C."/>
        </authorList>
    </citation>
    <scope>NUCLEOTIDE SEQUENCE</scope>
    <source>
        <strain evidence="13">TUCIM 5799</strain>
    </source>
</reference>
<evidence type="ECO:0000256" key="7">
    <source>
        <dbReference type="ARBA" id="ARBA00023002"/>
    </source>
</evidence>
<dbReference type="PRINTS" id="PR00081">
    <property type="entry name" value="GDHRDH"/>
</dbReference>
<comment type="catalytic activity">
    <reaction evidence="11">
        <text>sphinganine + NADP(+) = 3-oxosphinganine + NADPH + H(+)</text>
        <dbReference type="Rhea" id="RHEA:22640"/>
        <dbReference type="ChEBI" id="CHEBI:15378"/>
        <dbReference type="ChEBI" id="CHEBI:57783"/>
        <dbReference type="ChEBI" id="CHEBI:57817"/>
        <dbReference type="ChEBI" id="CHEBI:58299"/>
        <dbReference type="ChEBI" id="CHEBI:58349"/>
        <dbReference type="EC" id="1.1.1.102"/>
    </reaction>
    <physiologicalReaction direction="right-to-left" evidence="11">
        <dbReference type="Rhea" id="RHEA:22642"/>
    </physiologicalReaction>
</comment>
<gene>
    <name evidence="13" type="ORF">JX265_003517</name>
</gene>
<dbReference type="InterPro" id="IPR036291">
    <property type="entry name" value="NAD(P)-bd_dom_sf"/>
</dbReference>
<dbReference type="InterPro" id="IPR045022">
    <property type="entry name" value="KDSR-like"/>
</dbReference>
<dbReference type="SUPFAM" id="SSF51735">
    <property type="entry name" value="NAD(P)-binding Rossmann-fold domains"/>
    <property type="match status" value="1"/>
</dbReference>
<dbReference type="AlphaFoldDB" id="A0A9P9WSC7"/>
<dbReference type="Proteomes" id="UP000829685">
    <property type="component" value="Unassembled WGS sequence"/>
</dbReference>
<comment type="function">
    <text evidence="10">Catalyzes the reduction of 3'-oxosphinganine (3-ketodihydrosphingosine/KDS) to sphinganine (dihydrosphingosine/DHS), the second step of de novo sphingolipid biosynthesis.</text>
</comment>
<dbReference type="InterPro" id="IPR002347">
    <property type="entry name" value="SDR_fam"/>
</dbReference>
<evidence type="ECO:0000256" key="11">
    <source>
        <dbReference type="ARBA" id="ARBA00048930"/>
    </source>
</evidence>
<dbReference type="Pfam" id="PF00106">
    <property type="entry name" value="adh_short"/>
    <property type="match status" value="1"/>
</dbReference>
<dbReference type="GO" id="GO:0005789">
    <property type="term" value="C:endoplasmic reticulum membrane"/>
    <property type="evidence" value="ECO:0007669"/>
    <property type="project" value="TreeGrafter"/>
</dbReference>
<evidence type="ECO:0000256" key="12">
    <source>
        <dbReference type="SAM" id="Phobius"/>
    </source>
</evidence>
<comment type="subcellular location">
    <subcellularLocation>
        <location evidence="1">Endoplasmic reticulum</location>
    </subcellularLocation>
</comment>
<evidence type="ECO:0000256" key="8">
    <source>
        <dbReference type="ARBA" id="ARBA00023098"/>
    </source>
</evidence>
<proteinExistence type="predicted"/>
<dbReference type="GO" id="GO:0030148">
    <property type="term" value="P:sphingolipid biosynthetic process"/>
    <property type="evidence" value="ECO:0007669"/>
    <property type="project" value="InterPro"/>
</dbReference>
<dbReference type="OrthoDB" id="10267115at2759"/>
<evidence type="ECO:0000256" key="4">
    <source>
        <dbReference type="ARBA" id="ARBA00022824"/>
    </source>
</evidence>
<dbReference type="EMBL" id="JAFIMR010000006">
    <property type="protein sequence ID" value="KAI1877509.1"/>
    <property type="molecule type" value="Genomic_DNA"/>
</dbReference>
<dbReference type="Gene3D" id="3.40.50.720">
    <property type="entry name" value="NAD(P)-binding Rossmann-like Domain"/>
    <property type="match status" value="1"/>
</dbReference>
<keyword evidence="4" id="KW-0256">Endoplasmic reticulum</keyword>
<keyword evidence="12" id="KW-0812">Transmembrane</keyword>